<accession>A0A6C0JD13</accession>
<protein>
    <submittedName>
        <fullName evidence="1">Uncharacterized protein</fullName>
    </submittedName>
</protein>
<dbReference type="Pfam" id="PF04665">
    <property type="entry name" value="Pox_A32"/>
    <property type="match status" value="1"/>
</dbReference>
<dbReference type="SUPFAM" id="SSF52540">
    <property type="entry name" value="P-loop containing nucleoside triphosphate hydrolases"/>
    <property type="match status" value="1"/>
</dbReference>
<organism evidence="1">
    <name type="scientific">viral metagenome</name>
    <dbReference type="NCBI Taxonomy" id="1070528"/>
    <lineage>
        <taxon>unclassified sequences</taxon>
        <taxon>metagenomes</taxon>
        <taxon>organismal metagenomes</taxon>
    </lineage>
</organism>
<reference evidence="1" key="1">
    <citation type="journal article" date="2020" name="Nature">
        <title>Giant virus diversity and host interactions through global metagenomics.</title>
        <authorList>
            <person name="Schulz F."/>
            <person name="Roux S."/>
            <person name="Paez-Espino D."/>
            <person name="Jungbluth S."/>
            <person name="Walsh D.A."/>
            <person name="Denef V.J."/>
            <person name="McMahon K.D."/>
            <person name="Konstantinidis K.T."/>
            <person name="Eloe-Fadrosh E.A."/>
            <person name="Kyrpides N.C."/>
            <person name="Woyke T."/>
        </authorList>
    </citation>
    <scope>NUCLEOTIDE SEQUENCE</scope>
    <source>
        <strain evidence="1">GVMAG-M-3300025874-2</strain>
    </source>
</reference>
<dbReference type="EMBL" id="MN740346">
    <property type="protein sequence ID" value="QHU01628.1"/>
    <property type="molecule type" value="Genomic_DNA"/>
</dbReference>
<dbReference type="InterPro" id="IPR027417">
    <property type="entry name" value="P-loop_NTPase"/>
</dbReference>
<dbReference type="InterPro" id="IPR006758">
    <property type="entry name" value="A32L"/>
</dbReference>
<sequence>MSIKLKKFDMSTIADHQVIVMIGKRGTGKSYLLKDFLFHKNDIPVGTVVSPTEKMNKYFSHFIPPIFIHDEYSVDLVRNVLKRQGDIIKKINNGEYGDDVDPRAFLIFDDCLYDDKWTKDKNMRAIFMNGRHFKLTFLLTMQFPLGIKPHLRTNIDYTFILRENIVSNRRRIYEHYAGMFPSFDIFCRIMDQCTENFECLVIHNNSKSNKIEDQVFWYKAESHEDFKLGSDEFWKYNNENYDDTGEQDDEIDLSKYGRKLSFDVKKIL</sequence>
<proteinExistence type="predicted"/>
<dbReference type="AlphaFoldDB" id="A0A6C0JD13"/>
<name>A0A6C0JD13_9ZZZZ</name>
<dbReference type="Gene3D" id="3.40.50.300">
    <property type="entry name" value="P-loop containing nucleotide triphosphate hydrolases"/>
    <property type="match status" value="1"/>
</dbReference>
<evidence type="ECO:0000313" key="1">
    <source>
        <dbReference type="EMBL" id="QHU01628.1"/>
    </source>
</evidence>